<dbReference type="GO" id="GO:0003677">
    <property type="term" value="F:DNA binding"/>
    <property type="evidence" value="ECO:0007669"/>
    <property type="project" value="InterPro"/>
</dbReference>
<protein>
    <submittedName>
        <fullName evidence="3">IS3 family transposase</fullName>
    </submittedName>
</protein>
<sequence length="357" mass="41848">MKKSRFSESQIISILNKQEQGLKVGAICREHGISSATFYNWKAKYGGLSVSELARIKELETENARLKRMYADLSLVHTALKDAVEKKPVSSVVRREMVTYMRQRHKVSIRQSCKAVGIPRSTYSYKRKPKNDQPIIDALLGLTEKHPAIGFWQCYYRLRAMGHRWNHKRVYRVYTALRLNIRRRAKKRLPARAKQQLFQPEEPNQVWSLDFMHDSLWNGRTFRMLNVIDDYNRQVLWIETDTSLPALRVIRVLENLKDSRGLPEMIRVDNGPEFISQKLDNWCKDNNVTLAFIQPGKPTQNAYVERLNGSIRTELLNAYIFKTLGEVRQKVAQWKYDYNHNRPHKSLGYQTPIEVLT</sequence>
<accession>A0A2A2GAQ7</accession>
<dbReference type="Proteomes" id="UP000218831">
    <property type="component" value="Unassembled WGS sequence"/>
</dbReference>
<reference evidence="3 4" key="1">
    <citation type="submission" date="2017-08" db="EMBL/GenBank/DDBJ databases">
        <title>Aliifodinibius alkalisoli sp. nov., isolated from saline alkaline soil.</title>
        <authorList>
            <person name="Liu D."/>
            <person name="Zhang G."/>
        </authorList>
    </citation>
    <scope>NUCLEOTIDE SEQUENCE [LARGE SCALE GENOMIC DNA]</scope>
    <source>
        <strain evidence="3 4">WN023</strain>
    </source>
</reference>
<evidence type="ECO:0000313" key="3">
    <source>
        <dbReference type="EMBL" id="PAU93947.1"/>
    </source>
</evidence>
<evidence type="ECO:0000313" key="4">
    <source>
        <dbReference type="Proteomes" id="UP000218831"/>
    </source>
</evidence>
<dbReference type="PANTHER" id="PTHR47515:SF2">
    <property type="entry name" value="INTEGRASE CORE DOMAIN PROTEIN"/>
    <property type="match status" value="1"/>
</dbReference>
<dbReference type="GO" id="GO:0004803">
    <property type="term" value="F:transposase activity"/>
    <property type="evidence" value="ECO:0007669"/>
    <property type="project" value="InterPro"/>
</dbReference>
<proteinExistence type="predicted"/>
<evidence type="ECO:0000256" key="1">
    <source>
        <dbReference type="SAM" id="Coils"/>
    </source>
</evidence>
<dbReference type="EMBL" id="NSKE01000006">
    <property type="protein sequence ID" value="PAU93947.1"/>
    <property type="molecule type" value="Genomic_DNA"/>
</dbReference>
<feature type="domain" description="Integrase catalytic" evidence="2">
    <location>
        <begin position="199"/>
        <end position="357"/>
    </location>
</feature>
<dbReference type="NCBIfam" id="NF033516">
    <property type="entry name" value="transpos_IS3"/>
    <property type="match status" value="1"/>
</dbReference>
<keyword evidence="4" id="KW-1185">Reference proteome</keyword>
<dbReference type="InterPro" id="IPR002514">
    <property type="entry name" value="Transposase_8"/>
</dbReference>
<name>A0A2A2GAQ7_9BACT</name>
<evidence type="ECO:0000259" key="2">
    <source>
        <dbReference type="PROSITE" id="PS50994"/>
    </source>
</evidence>
<dbReference type="InterPro" id="IPR048020">
    <property type="entry name" value="Transpos_IS3"/>
</dbReference>
<comment type="caution">
    <text evidence="3">The sequence shown here is derived from an EMBL/GenBank/DDBJ whole genome shotgun (WGS) entry which is preliminary data.</text>
</comment>
<dbReference type="GO" id="GO:0015074">
    <property type="term" value="P:DNA integration"/>
    <property type="evidence" value="ECO:0007669"/>
    <property type="project" value="InterPro"/>
</dbReference>
<dbReference type="InterPro" id="IPR009057">
    <property type="entry name" value="Homeodomain-like_sf"/>
</dbReference>
<dbReference type="InterPro" id="IPR001584">
    <property type="entry name" value="Integrase_cat-core"/>
</dbReference>
<feature type="coiled-coil region" evidence="1">
    <location>
        <begin position="49"/>
        <end position="76"/>
    </location>
</feature>
<dbReference type="PANTHER" id="PTHR47515">
    <property type="entry name" value="LOW CALCIUM RESPONSE LOCUS PROTEIN T"/>
    <property type="match status" value="1"/>
</dbReference>
<dbReference type="SUPFAM" id="SSF53098">
    <property type="entry name" value="Ribonuclease H-like"/>
    <property type="match status" value="1"/>
</dbReference>
<gene>
    <name evidence="3" type="ORF">CK503_09780</name>
</gene>
<dbReference type="Pfam" id="PF13683">
    <property type="entry name" value="rve_3"/>
    <property type="match status" value="1"/>
</dbReference>
<dbReference type="InterPro" id="IPR012337">
    <property type="entry name" value="RNaseH-like_sf"/>
</dbReference>
<dbReference type="PROSITE" id="PS50994">
    <property type="entry name" value="INTEGRASE"/>
    <property type="match status" value="1"/>
</dbReference>
<dbReference type="AlphaFoldDB" id="A0A2A2GAQ7"/>
<keyword evidence="1" id="KW-0175">Coiled coil</keyword>
<dbReference type="SUPFAM" id="SSF46689">
    <property type="entry name" value="Homeodomain-like"/>
    <property type="match status" value="1"/>
</dbReference>
<dbReference type="InterPro" id="IPR036397">
    <property type="entry name" value="RNaseH_sf"/>
</dbReference>
<organism evidence="3 4">
    <name type="scientific">Fodinibius salipaludis</name>
    <dbReference type="NCBI Taxonomy" id="2032627"/>
    <lineage>
        <taxon>Bacteria</taxon>
        <taxon>Pseudomonadati</taxon>
        <taxon>Balneolota</taxon>
        <taxon>Balneolia</taxon>
        <taxon>Balneolales</taxon>
        <taxon>Balneolaceae</taxon>
        <taxon>Fodinibius</taxon>
    </lineage>
</organism>
<dbReference type="Gene3D" id="3.30.420.10">
    <property type="entry name" value="Ribonuclease H-like superfamily/Ribonuclease H"/>
    <property type="match status" value="1"/>
</dbReference>
<dbReference type="RefSeq" id="WP_095606623.1">
    <property type="nucleotide sequence ID" value="NZ_NSKE01000006.1"/>
</dbReference>
<dbReference type="OrthoDB" id="9815231at2"/>
<dbReference type="Pfam" id="PF01527">
    <property type="entry name" value="HTH_Tnp_1"/>
    <property type="match status" value="1"/>
</dbReference>
<dbReference type="GO" id="GO:0006313">
    <property type="term" value="P:DNA transposition"/>
    <property type="evidence" value="ECO:0007669"/>
    <property type="project" value="InterPro"/>
</dbReference>